<feature type="compositionally biased region" description="Basic residues" evidence="5">
    <location>
        <begin position="17"/>
        <end position="26"/>
    </location>
</feature>
<protein>
    <submittedName>
        <fullName evidence="8">Related to Pre-rRNA-processing protein ESF1</fullName>
    </submittedName>
</protein>
<comment type="subcellular location">
    <subcellularLocation>
        <location evidence="1">Nucleus</location>
        <location evidence="1">Nucleolus</location>
    </subcellularLocation>
</comment>
<dbReference type="Pfam" id="PF25121">
    <property type="entry name" value="RRM_ESF1"/>
    <property type="match status" value="1"/>
</dbReference>
<dbReference type="Proteomes" id="UP000183365">
    <property type="component" value="Unassembled WGS sequence"/>
</dbReference>
<feature type="region of interest" description="Disordered" evidence="5">
    <location>
        <begin position="591"/>
        <end position="633"/>
    </location>
</feature>
<proteinExistence type="inferred from homology"/>
<feature type="compositionally biased region" description="Polar residues" evidence="5">
    <location>
        <begin position="1"/>
        <end position="10"/>
    </location>
</feature>
<dbReference type="GO" id="GO:0032040">
    <property type="term" value="C:small-subunit processome"/>
    <property type="evidence" value="ECO:0007669"/>
    <property type="project" value="EnsemblFungi"/>
</dbReference>
<feature type="compositionally biased region" description="Basic and acidic residues" evidence="5">
    <location>
        <begin position="203"/>
        <end position="216"/>
    </location>
</feature>
<evidence type="ECO:0000313" key="8">
    <source>
        <dbReference type="EMBL" id="SGZ39839.1"/>
    </source>
</evidence>
<dbReference type="OrthoDB" id="431825at2759"/>
<gene>
    <name evidence="8" type="ORF">HGUI_02039</name>
</gene>
<feature type="compositionally biased region" description="Basic residues" evidence="5">
    <location>
        <begin position="601"/>
        <end position="611"/>
    </location>
</feature>
<feature type="domain" description="NUC153" evidence="6">
    <location>
        <begin position="558"/>
        <end position="586"/>
    </location>
</feature>
<evidence type="ECO:0000259" key="7">
    <source>
        <dbReference type="Pfam" id="PF25121"/>
    </source>
</evidence>
<evidence type="ECO:0000256" key="4">
    <source>
        <dbReference type="ARBA" id="ARBA00023242"/>
    </source>
</evidence>
<dbReference type="Pfam" id="PF08159">
    <property type="entry name" value="NUC153"/>
    <property type="match status" value="1"/>
</dbReference>
<dbReference type="PANTHER" id="PTHR12202">
    <property type="entry name" value="ESF1 HOMOLOG"/>
    <property type="match status" value="1"/>
</dbReference>
<feature type="compositionally biased region" description="Polar residues" evidence="5">
    <location>
        <begin position="423"/>
        <end position="435"/>
    </location>
</feature>
<keyword evidence="9" id="KW-1185">Reference proteome</keyword>
<feature type="region of interest" description="Disordered" evidence="5">
    <location>
        <begin position="203"/>
        <end position="243"/>
    </location>
</feature>
<dbReference type="VEuPathDB" id="FungiDB:HGUI_02039"/>
<dbReference type="AlphaFoldDB" id="A0A1L0CY66"/>
<dbReference type="GO" id="GO:0003723">
    <property type="term" value="F:RNA binding"/>
    <property type="evidence" value="ECO:0007669"/>
    <property type="project" value="EnsemblFungi"/>
</dbReference>
<feature type="region of interest" description="Disordered" evidence="5">
    <location>
        <begin position="420"/>
        <end position="497"/>
    </location>
</feature>
<feature type="compositionally biased region" description="Basic and acidic residues" evidence="5">
    <location>
        <begin position="445"/>
        <end position="456"/>
    </location>
</feature>
<dbReference type="GO" id="GO:0006364">
    <property type="term" value="P:rRNA processing"/>
    <property type="evidence" value="ECO:0007669"/>
    <property type="project" value="EnsemblFungi"/>
</dbReference>
<evidence type="ECO:0000256" key="2">
    <source>
        <dbReference type="ARBA" id="ARBA00009087"/>
    </source>
</evidence>
<accession>A0A1L0CY66</accession>
<dbReference type="InterPro" id="IPR012580">
    <property type="entry name" value="NUC153"/>
</dbReference>
<name>A0A1L0CY66_9ASCO</name>
<keyword evidence="3" id="KW-0175">Coiled coil</keyword>
<evidence type="ECO:0000256" key="3">
    <source>
        <dbReference type="ARBA" id="ARBA00023054"/>
    </source>
</evidence>
<dbReference type="InterPro" id="IPR039754">
    <property type="entry name" value="Esf1"/>
</dbReference>
<evidence type="ECO:0000259" key="6">
    <source>
        <dbReference type="Pfam" id="PF08159"/>
    </source>
</evidence>
<evidence type="ECO:0000313" key="9">
    <source>
        <dbReference type="Proteomes" id="UP000183365"/>
    </source>
</evidence>
<comment type="similarity">
    <text evidence="2">Belongs to the ESF1 family.</text>
</comment>
<feature type="compositionally biased region" description="Basic and acidic residues" evidence="5">
    <location>
        <begin position="463"/>
        <end position="486"/>
    </location>
</feature>
<dbReference type="EMBL" id="FQNF01000032">
    <property type="protein sequence ID" value="SGZ39839.1"/>
    <property type="molecule type" value="Genomic_DNA"/>
</dbReference>
<evidence type="ECO:0000256" key="1">
    <source>
        <dbReference type="ARBA" id="ARBA00004604"/>
    </source>
</evidence>
<dbReference type="PANTHER" id="PTHR12202:SF0">
    <property type="entry name" value="ESF1 HOMOLOG"/>
    <property type="match status" value="1"/>
</dbReference>
<feature type="compositionally biased region" description="Basic and acidic residues" evidence="5">
    <location>
        <begin position="27"/>
        <end position="47"/>
    </location>
</feature>
<feature type="compositionally biased region" description="Basic and acidic residues" evidence="5">
    <location>
        <begin position="55"/>
        <end position="82"/>
    </location>
</feature>
<feature type="compositionally biased region" description="Acidic residues" evidence="5">
    <location>
        <begin position="109"/>
        <end position="139"/>
    </location>
</feature>
<evidence type="ECO:0000256" key="5">
    <source>
        <dbReference type="SAM" id="MobiDB-lite"/>
    </source>
</evidence>
<feature type="region of interest" description="Disordered" evidence="5">
    <location>
        <begin position="1"/>
        <end position="154"/>
    </location>
</feature>
<reference evidence="9" key="1">
    <citation type="submission" date="2016-11" db="EMBL/GenBank/DDBJ databases">
        <authorList>
            <person name="Guldener U."/>
        </authorList>
    </citation>
    <scope>NUCLEOTIDE SEQUENCE [LARGE SCALE GENOMIC DNA]</scope>
</reference>
<dbReference type="InterPro" id="IPR056750">
    <property type="entry name" value="RRM_ESF1"/>
</dbReference>
<organism evidence="8 9">
    <name type="scientific">Hanseniaspora guilliermondii</name>
    <dbReference type="NCBI Taxonomy" id="56406"/>
    <lineage>
        <taxon>Eukaryota</taxon>
        <taxon>Fungi</taxon>
        <taxon>Dikarya</taxon>
        <taxon>Ascomycota</taxon>
        <taxon>Saccharomycotina</taxon>
        <taxon>Saccharomycetes</taxon>
        <taxon>Saccharomycodales</taxon>
        <taxon>Saccharomycodaceae</taxon>
        <taxon>Hanseniaspora</taxon>
    </lineage>
</organism>
<keyword evidence="4" id="KW-0539">Nucleus</keyword>
<sequence>MSDSRFSNIKNDPKFKNLNKIKNKQKTKLDSRFSEKDLEIKNFEKDKKSKHRAHVDKYGRKLNVENASEKKDFKKYYAKEEESEKEDDTPQETFDRARGEVPSDYVSSSDEESEEDESSSDGFSEMEDYDSQAESDEELNIPGQATADDEDTDPTSVLACVNMDWDHIKAMDLMVTFQSFVPKGGKILSLRIYPSEFGKERMAREEIEGPPRELFKSKKKSIKKQQKDEDSESDIDIKDLYEEDNGEEDYDSKALRVYQLERLRYYYAVIRCDSVQTAKKIYDECDKTEYESTANIFDLRYVPEDMEFDESDVKDECGELPANFKYNPLDFTTDALQHSKVKLTWDETPKDRLELSKKAFSKKELDDMDFQAYLASDSEVESEDGEDQEKIIKMKALVGNFGKSDTMEESDEGEVDMEITFNPALSESASTQETGNKAGDPEETAIEKLRRKEQERKKRRKEKIKELKKQQSNDIKQKIKEARDEANQSEDEAADAKKVKEMLKVNESEDTIDGVSNINSKAHFNMNQLIKSEKEKNKKSKYQNKKAIVKDDFKPEIDSRFAEVFEDHDFAIDPTNAEYRDTQAMKEIVKQSQRVASKDNGKKKHSKSDKKRKNDDNGLNTLVDKVKKKMKKN</sequence>
<feature type="domain" description="ESF1 RRM" evidence="7">
    <location>
        <begin position="155"/>
        <end position="317"/>
    </location>
</feature>